<feature type="region of interest" description="Disordered" evidence="1">
    <location>
        <begin position="1"/>
        <end position="53"/>
    </location>
</feature>
<organism evidence="2">
    <name type="scientific">Echinostoma caproni</name>
    <dbReference type="NCBI Taxonomy" id="27848"/>
    <lineage>
        <taxon>Eukaryota</taxon>
        <taxon>Metazoa</taxon>
        <taxon>Spiralia</taxon>
        <taxon>Lophotrochozoa</taxon>
        <taxon>Platyhelminthes</taxon>
        <taxon>Trematoda</taxon>
        <taxon>Digenea</taxon>
        <taxon>Plagiorchiida</taxon>
        <taxon>Echinostomata</taxon>
        <taxon>Echinostomatoidea</taxon>
        <taxon>Echinostomatidae</taxon>
        <taxon>Echinostoma</taxon>
    </lineage>
</organism>
<reference evidence="2" key="1">
    <citation type="submission" date="2016-06" db="UniProtKB">
        <authorList>
            <consortium name="WormBaseParasite"/>
        </authorList>
    </citation>
    <scope>IDENTIFICATION</scope>
</reference>
<sequence>LPKYKSLLGHLDDSPELHSAPKSTGMDDNRGQVDRHSSHSESKSEAGGKTRRLQWYPTRPLHRVIPRLHRAPHSESLALQLLQLPPSKRISARAAMRTPYFSAVLPTAQLACLPDTTSIFEIPTIRMISESSDKSQKGEYSRLFSRQYPRGSRRSRSQYDDFDDVERSHETKTEVDEDDEDVDGLDDENEDSTSLSQFVHAEVNESVHGEAHGRWHRAAPLRTDNRNVTKPVVPCSSSMTTSSDAPSSNTQPDYVTACTNNNQHNGTFQVCHNKALYHPWLMAECEATRNGHPRRLYASRAYESADAIIQAVPVESPKMPIRSRPSGAADSSEHVPVKFFPSSFDHAPVKSYKTQGSVKSAVSTVGDQSPSTSNGSTFHTVSNAPGPSPAHLTQSPSFHTVFGGTGCVGSGVGGGGGTESSGFTSPLSVQNPARIPPSTLLTAYHPYLYPTEYCFPYVPADISQMNASLFYAAASQVSSASGPSGPLIEERRTAAAAVAAAAAAAAASAAAAAAASLYHHPPNANPELIAPPLPSRCPLTTSCTSTASGATSATKPRGSETSQTTNAYPSTCAFGPTGYMCAYLMPSGTGTGAPHNSSYWPRTIVPPAYTNPDPRLCTMYQSMLSSGPPGTLMEMSATGESGDTLKRPVSNQPQGSTASPADHTSTQSSSGPSKAVRDQDGDTEQEQSRGITEPSVSSGPLSESATAIEKPTHPPSYQEVAQWMQSVAAHTHSIPHTSCYGTNSTFGGGTGGTADGSIPHWMVFLPYQPPGAVKQCTHKTSFILDWSATPKMHILTGPAQNQLFPGNAFIRYPVDATGDHHFCAEGLIDSRYRWPIGGLSRDNYPHGFIQHPADRSSMTYAYRPSPLARPDYRETTAKKRPASACNVQYPSSQMSYSSYGSIAGYSDQGVPEDVSPEHILSKSSGHMKSSVVMPPLPGWFPPDDVIPKLRVNRSLSFTSPEMLQLDPGTIPSKKVSSKLIPGPYQRLPRSHAYYPANHYCSLAAAAAAGYVPTSTVPSNTDSQEDPPGPSSDTVSPAMDSDSLPAPPPAFFCSHRGNSPTGDPQLEISSSKE</sequence>
<feature type="compositionally biased region" description="Acidic residues" evidence="1">
    <location>
        <begin position="175"/>
        <end position="191"/>
    </location>
</feature>
<feature type="compositionally biased region" description="Polar residues" evidence="1">
    <location>
        <begin position="649"/>
        <end position="672"/>
    </location>
</feature>
<feature type="region of interest" description="Disordered" evidence="1">
    <location>
        <begin position="131"/>
        <end position="193"/>
    </location>
</feature>
<proteinExistence type="predicted"/>
<feature type="compositionally biased region" description="Basic and acidic residues" evidence="1">
    <location>
        <begin position="25"/>
        <end position="48"/>
    </location>
</feature>
<dbReference type="AlphaFoldDB" id="A0A183B370"/>
<feature type="region of interest" description="Disordered" evidence="1">
    <location>
        <begin position="1014"/>
        <end position="1072"/>
    </location>
</feature>
<feature type="compositionally biased region" description="Low complexity" evidence="1">
    <location>
        <begin position="545"/>
        <end position="554"/>
    </location>
</feature>
<feature type="compositionally biased region" description="Basic and acidic residues" evidence="1">
    <location>
        <begin position="165"/>
        <end position="174"/>
    </location>
</feature>
<feature type="region of interest" description="Disordered" evidence="1">
    <location>
        <begin position="627"/>
        <end position="716"/>
    </location>
</feature>
<accession>A0A183B370</accession>
<dbReference type="WBParaSite" id="ECPE_0001369501-mRNA-1">
    <property type="protein sequence ID" value="ECPE_0001369501-mRNA-1"/>
    <property type="gene ID" value="ECPE_0001369501"/>
</dbReference>
<evidence type="ECO:0000256" key="1">
    <source>
        <dbReference type="SAM" id="MobiDB-lite"/>
    </source>
</evidence>
<feature type="compositionally biased region" description="Polar residues" evidence="1">
    <location>
        <begin position="688"/>
        <end position="705"/>
    </location>
</feature>
<feature type="region of interest" description="Disordered" evidence="1">
    <location>
        <begin position="545"/>
        <end position="569"/>
    </location>
</feature>
<feature type="compositionally biased region" description="Polar residues" evidence="1">
    <location>
        <begin position="559"/>
        <end position="569"/>
    </location>
</feature>
<protein>
    <submittedName>
        <fullName evidence="2">Early growth response protein 1</fullName>
    </submittedName>
</protein>
<evidence type="ECO:0000313" key="2">
    <source>
        <dbReference type="WBParaSite" id="ECPE_0001369501-mRNA-1"/>
    </source>
</evidence>
<name>A0A183B370_9TREM</name>
<feature type="compositionally biased region" description="Basic and acidic residues" evidence="1">
    <location>
        <begin position="131"/>
        <end position="140"/>
    </location>
</feature>